<protein>
    <submittedName>
        <fullName evidence="2">Uncharacterized protein</fullName>
    </submittedName>
</protein>
<reference evidence="2" key="1">
    <citation type="journal article" date="2020" name="Stud. Mycol.">
        <title>101 Dothideomycetes genomes: a test case for predicting lifestyles and emergence of pathogens.</title>
        <authorList>
            <person name="Haridas S."/>
            <person name="Albert R."/>
            <person name="Binder M."/>
            <person name="Bloem J."/>
            <person name="Labutti K."/>
            <person name="Salamov A."/>
            <person name="Andreopoulos B."/>
            <person name="Baker S."/>
            <person name="Barry K."/>
            <person name="Bills G."/>
            <person name="Bluhm B."/>
            <person name="Cannon C."/>
            <person name="Castanera R."/>
            <person name="Culley D."/>
            <person name="Daum C."/>
            <person name="Ezra D."/>
            <person name="Gonzalez J."/>
            <person name="Henrissat B."/>
            <person name="Kuo A."/>
            <person name="Liang C."/>
            <person name="Lipzen A."/>
            <person name="Lutzoni F."/>
            <person name="Magnuson J."/>
            <person name="Mondo S."/>
            <person name="Nolan M."/>
            <person name="Ohm R."/>
            <person name="Pangilinan J."/>
            <person name="Park H.-J."/>
            <person name="Ramirez L."/>
            <person name="Alfaro M."/>
            <person name="Sun H."/>
            <person name="Tritt A."/>
            <person name="Yoshinaga Y."/>
            <person name="Zwiers L.-H."/>
            <person name="Turgeon B."/>
            <person name="Goodwin S."/>
            <person name="Spatafora J."/>
            <person name="Crous P."/>
            <person name="Grigoriev I."/>
        </authorList>
    </citation>
    <scope>NUCLEOTIDE SEQUENCE</scope>
    <source>
        <strain evidence="2">CBS 125425</strain>
    </source>
</reference>
<keyword evidence="3" id="KW-1185">Reference proteome</keyword>
<name>A0A9P4QQV4_9PLEO</name>
<evidence type="ECO:0000313" key="3">
    <source>
        <dbReference type="Proteomes" id="UP000799444"/>
    </source>
</evidence>
<evidence type="ECO:0000313" key="2">
    <source>
        <dbReference type="EMBL" id="KAF2729251.1"/>
    </source>
</evidence>
<sequence>MSDINSINFRRVANSYEFKRAVSQWHFELYMQLQDEQTLNLVESLIGRRTTTGSQPEVKGWKRAVALGQQLEAWIHTLVRALNYEDSGYRRRPDGTEYLVVFQKISNRKGPEAQKSRDYMLQWLGRAYMETRVQKVTGLSPAQHRQLDVERRIRWKEQERKEGVWWHSKEKARTEWMLLQLESERVEKNLREFGKIFEADSFGEMVELAHLNLKIFDDPMIDDPKMFEKMRELAHLNRKMFDDPTMFEAPFDPKTFEVGIHSQSIVFPRLFLHHSLPISSSIFDQVLFQTRSIRLSIDFVLDNRELRNSRFERPGNKTEALQAATAEVQHDPEGHQG</sequence>
<gene>
    <name evidence="2" type="ORF">EJ04DRAFT_527956</name>
</gene>
<dbReference type="EMBL" id="ML996251">
    <property type="protein sequence ID" value="KAF2729251.1"/>
    <property type="molecule type" value="Genomic_DNA"/>
</dbReference>
<proteinExistence type="predicted"/>
<feature type="region of interest" description="Disordered" evidence="1">
    <location>
        <begin position="312"/>
        <end position="337"/>
    </location>
</feature>
<feature type="compositionally biased region" description="Basic and acidic residues" evidence="1">
    <location>
        <begin position="328"/>
        <end position="337"/>
    </location>
</feature>
<accession>A0A9P4QQV4</accession>
<comment type="caution">
    <text evidence="2">The sequence shown here is derived from an EMBL/GenBank/DDBJ whole genome shotgun (WGS) entry which is preliminary data.</text>
</comment>
<organism evidence="2 3">
    <name type="scientific">Polyplosphaeria fusca</name>
    <dbReference type="NCBI Taxonomy" id="682080"/>
    <lineage>
        <taxon>Eukaryota</taxon>
        <taxon>Fungi</taxon>
        <taxon>Dikarya</taxon>
        <taxon>Ascomycota</taxon>
        <taxon>Pezizomycotina</taxon>
        <taxon>Dothideomycetes</taxon>
        <taxon>Pleosporomycetidae</taxon>
        <taxon>Pleosporales</taxon>
        <taxon>Tetraplosphaeriaceae</taxon>
        <taxon>Polyplosphaeria</taxon>
    </lineage>
</organism>
<evidence type="ECO:0000256" key="1">
    <source>
        <dbReference type="SAM" id="MobiDB-lite"/>
    </source>
</evidence>
<dbReference type="Proteomes" id="UP000799444">
    <property type="component" value="Unassembled WGS sequence"/>
</dbReference>
<dbReference type="AlphaFoldDB" id="A0A9P4QQV4"/>